<evidence type="ECO:0000256" key="2">
    <source>
        <dbReference type="ARBA" id="ARBA00022448"/>
    </source>
</evidence>
<organism evidence="8 9">
    <name type="scientific">Mycena albidolilacea</name>
    <dbReference type="NCBI Taxonomy" id="1033008"/>
    <lineage>
        <taxon>Eukaryota</taxon>
        <taxon>Fungi</taxon>
        <taxon>Dikarya</taxon>
        <taxon>Basidiomycota</taxon>
        <taxon>Agaricomycotina</taxon>
        <taxon>Agaricomycetes</taxon>
        <taxon>Agaricomycetidae</taxon>
        <taxon>Agaricales</taxon>
        <taxon>Marasmiineae</taxon>
        <taxon>Mycenaceae</taxon>
        <taxon>Mycena</taxon>
    </lineage>
</organism>
<protein>
    <recommendedName>
        <fullName evidence="7">Major facilitator superfamily (MFS) profile domain-containing protein</fullName>
    </recommendedName>
</protein>
<keyword evidence="9" id="KW-1185">Reference proteome</keyword>
<reference evidence="8" key="1">
    <citation type="submission" date="2023-03" db="EMBL/GenBank/DDBJ databases">
        <title>Massive genome expansion in bonnet fungi (Mycena s.s.) driven by repeated elements and novel gene families across ecological guilds.</title>
        <authorList>
            <consortium name="Lawrence Berkeley National Laboratory"/>
            <person name="Harder C.B."/>
            <person name="Miyauchi S."/>
            <person name="Viragh M."/>
            <person name="Kuo A."/>
            <person name="Thoen E."/>
            <person name="Andreopoulos B."/>
            <person name="Lu D."/>
            <person name="Skrede I."/>
            <person name="Drula E."/>
            <person name="Henrissat B."/>
            <person name="Morin E."/>
            <person name="Kohler A."/>
            <person name="Barry K."/>
            <person name="LaButti K."/>
            <person name="Morin E."/>
            <person name="Salamov A."/>
            <person name="Lipzen A."/>
            <person name="Mereny Z."/>
            <person name="Hegedus B."/>
            <person name="Baldrian P."/>
            <person name="Stursova M."/>
            <person name="Weitz H."/>
            <person name="Taylor A."/>
            <person name="Grigoriev I.V."/>
            <person name="Nagy L.G."/>
            <person name="Martin F."/>
            <person name="Kauserud H."/>
        </authorList>
    </citation>
    <scope>NUCLEOTIDE SEQUENCE</scope>
    <source>
        <strain evidence="8">CBHHK002</strain>
    </source>
</reference>
<keyword evidence="4 6" id="KW-1133">Transmembrane helix</keyword>
<keyword evidence="3 6" id="KW-0812">Transmembrane</keyword>
<dbReference type="InterPro" id="IPR020846">
    <property type="entry name" value="MFS_dom"/>
</dbReference>
<feature type="domain" description="Major facilitator superfamily (MFS) profile" evidence="7">
    <location>
        <begin position="1"/>
        <end position="175"/>
    </location>
</feature>
<keyword evidence="2" id="KW-0813">Transport</keyword>
<feature type="transmembrane region" description="Helical" evidence="6">
    <location>
        <begin position="98"/>
        <end position="117"/>
    </location>
</feature>
<dbReference type="PANTHER" id="PTHR43791:SF36">
    <property type="entry name" value="TRANSPORTER, PUTATIVE (AFU_ORTHOLOGUE AFUA_6G08340)-RELATED"/>
    <property type="match status" value="1"/>
</dbReference>
<evidence type="ECO:0000256" key="4">
    <source>
        <dbReference type="ARBA" id="ARBA00022989"/>
    </source>
</evidence>
<comment type="caution">
    <text evidence="8">The sequence shown here is derived from an EMBL/GenBank/DDBJ whole genome shotgun (WGS) entry which is preliminary data.</text>
</comment>
<dbReference type="PROSITE" id="PS50850">
    <property type="entry name" value="MFS"/>
    <property type="match status" value="1"/>
</dbReference>
<sequence length="175" mass="19376">LDRSNLGNARLPGLPKSCKLTSKFFNFRTLNGDVTGKLCDWITSVFFFAYVRCSFPSLLLCFLFLPRVWIACSAIGWGVSSALMSTAFNFGGLMTRRVFLGIFEAGFVPAITLYICTLQPRRNIAYWFGFAAVAGLLTIHAGAFGGLIAFGVQHAHAAIHSWRILFIIEVRPPPY</sequence>
<evidence type="ECO:0000256" key="6">
    <source>
        <dbReference type="SAM" id="Phobius"/>
    </source>
</evidence>
<dbReference type="Gene3D" id="1.20.1250.20">
    <property type="entry name" value="MFS general substrate transporter like domains"/>
    <property type="match status" value="1"/>
</dbReference>
<dbReference type="PANTHER" id="PTHR43791">
    <property type="entry name" value="PERMEASE-RELATED"/>
    <property type="match status" value="1"/>
</dbReference>
<dbReference type="SUPFAM" id="SSF103473">
    <property type="entry name" value="MFS general substrate transporter"/>
    <property type="match status" value="1"/>
</dbReference>
<evidence type="ECO:0000256" key="3">
    <source>
        <dbReference type="ARBA" id="ARBA00022692"/>
    </source>
</evidence>
<dbReference type="InterPro" id="IPR036259">
    <property type="entry name" value="MFS_trans_sf"/>
</dbReference>
<evidence type="ECO:0000256" key="1">
    <source>
        <dbReference type="ARBA" id="ARBA00004141"/>
    </source>
</evidence>
<dbReference type="GO" id="GO:0022857">
    <property type="term" value="F:transmembrane transporter activity"/>
    <property type="evidence" value="ECO:0007669"/>
    <property type="project" value="InterPro"/>
</dbReference>
<comment type="subcellular location">
    <subcellularLocation>
        <location evidence="1">Membrane</location>
        <topology evidence="1">Multi-pass membrane protein</topology>
    </subcellularLocation>
</comment>
<name>A0AAD7F3C7_9AGAR</name>
<dbReference type="Proteomes" id="UP001218218">
    <property type="component" value="Unassembled WGS sequence"/>
</dbReference>
<evidence type="ECO:0000259" key="7">
    <source>
        <dbReference type="PROSITE" id="PS50850"/>
    </source>
</evidence>
<keyword evidence="5 6" id="KW-0472">Membrane</keyword>
<feature type="transmembrane region" description="Helical" evidence="6">
    <location>
        <begin position="124"/>
        <end position="152"/>
    </location>
</feature>
<feature type="non-terminal residue" evidence="8">
    <location>
        <position position="1"/>
    </location>
</feature>
<dbReference type="AlphaFoldDB" id="A0AAD7F3C7"/>
<accession>A0AAD7F3C7</accession>
<dbReference type="EMBL" id="JARIHO010000004">
    <property type="protein sequence ID" value="KAJ7362744.1"/>
    <property type="molecule type" value="Genomic_DNA"/>
</dbReference>
<proteinExistence type="predicted"/>
<gene>
    <name evidence="8" type="ORF">DFH08DRAFT_683619</name>
</gene>
<dbReference type="GO" id="GO:0016020">
    <property type="term" value="C:membrane"/>
    <property type="evidence" value="ECO:0007669"/>
    <property type="project" value="UniProtKB-SubCell"/>
</dbReference>
<evidence type="ECO:0000256" key="5">
    <source>
        <dbReference type="ARBA" id="ARBA00023136"/>
    </source>
</evidence>
<evidence type="ECO:0000313" key="8">
    <source>
        <dbReference type="EMBL" id="KAJ7362744.1"/>
    </source>
</evidence>
<evidence type="ECO:0000313" key="9">
    <source>
        <dbReference type="Proteomes" id="UP001218218"/>
    </source>
</evidence>